<accession>A0A4Q2UFF6</accession>
<dbReference type="AlphaFoldDB" id="A0A4Q2UFF6"/>
<evidence type="ECO:0000313" key="1">
    <source>
        <dbReference type="EMBL" id="RYC67102.1"/>
    </source>
</evidence>
<protein>
    <submittedName>
        <fullName evidence="1">Uncharacterized protein</fullName>
    </submittedName>
</protein>
<dbReference type="Proteomes" id="UP000290407">
    <property type="component" value="Unassembled WGS sequence"/>
</dbReference>
<evidence type="ECO:0000313" key="2">
    <source>
        <dbReference type="Proteomes" id="UP000290407"/>
    </source>
</evidence>
<proteinExistence type="predicted"/>
<organism evidence="1 2">
    <name type="scientific">Spirosoma sordidisoli</name>
    <dbReference type="NCBI Taxonomy" id="2502893"/>
    <lineage>
        <taxon>Bacteria</taxon>
        <taxon>Pseudomonadati</taxon>
        <taxon>Bacteroidota</taxon>
        <taxon>Cytophagia</taxon>
        <taxon>Cytophagales</taxon>
        <taxon>Cytophagaceae</taxon>
        <taxon>Spirosoma</taxon>
    </lineage>
</organism>
<reference evidence="1 2" key="1">
    <citation type="submission" date="2019-01" db="EMBL/GenBank/DDBJ databases">
        <title>Spirosoma flava sp. nov., a propanil-degrading bacterium isolated from herbicide-contaminated soil.</title>
        <authorList>
            <person name="Zhang L."/>
            <person name="Jiang J.-D."/>
        </authorList>
    </citation>
    <scope>NUCLEOTIDE SEQUENCE [LARGE SCALE GENOMIC DNA]</scope>
    <source>
        <strain evidence="1 2">TY50</strain>
    </source>
</reference>
<name>A0A4Q2UFF6_9BACT</name>
<dbReference type="EMBL" id="SBLB01000009">
    <property type="protein sequence ID" value="RYC67102.1"/>
    <property type="molecule type" value="Genomic_DNA"/>
</dbReference>
<comment type="caution">
    <text evidence="1">The sequence shown here is derived from an EMBL/GenBank/DDBJ whole genome shotgun (WGS) entry which is preliminary data.</text>
</comment>
<gene>
    <name evidence="1" type="ORF">EQG79_25820</name>
</gene>
<sequence>MKRFSVLYLLNEQYHHVGCNTQTEAQSVLHKLAADKKRKPVGIYDSKTELFDWEPSRQQNYEQASIGEQGDQGNRIITIAQSLRRRDAGWLPVGDLHRPSLFA</sequence>
<dbReference type="RefSeq" id="WP_077922918.1">
    <property type="nucleotide sequence ID" value="NZ_SBLB01000009.1"/>
</dbReference>
<keyword evidence="2" id="KW-1185">Reference proteome</keyword>